<dbReference type="EMBL" id="ASRX01000041">
    <property type="protein sequence ID" value="EYF03856.1"/>
    <property type="molecule type" value="Genomic_DNA"/>
</dbReference>
<keyword evidence="2" id="KW-1185">Reference proteome</keyword>
<proteinExistence type="predicted"/>
<accession>A0A017T5K1</accession>
<evidence type="ECO:0000313" key="1">
    <source>
        <dbReference type="EMBL" id="EYF03856.1"/>
    </source>
</evidence>
<comment type="caution">
    <text evidence="1">The sequence shown here is derived from an EMBL/GenBank/DDBJ whole genome shotgun (WGS) entry which is preliminary data.</text>
</comment>
<reference evidence="1 2" key="1">
    <citation type="submission" date="2013-05" db="EMBL/GenBank/DDBJ databases">
        <title>Genome assembly of Chondromyces apiculatus DSM 436.</title>
        <authorList>
            <person name="Sharma G."/>
            <person name="Khatri I."/>
            <person name="Kaur C."/>
            <person name="Mayilraj S."/>
            <person name="Subramanian S."/>
        </authorList>
    </citation>
    <scope>NUCLEOTIDE SEQUENCE [LARGE SCALE GENOMIC DNA]</scope>
    <source>
        <strain evidence="1 2">DSM 436</strain>
    </source>
</reference>
<dbReference type="AlphaFoldDB" id="A0A017T5K1"/>
<evidence type="ECO:0000313" key="2">
    <source>
        <dbReference type="Proteomes" id="UP000019678"/>
    </source>
</evidence>
<dbReference type="Proteomes" id="UP000019678">
    <property type="component" value="Unassembled WGS sequence"/>
</dbReference>
<gene>
    <name evidence="1" type="ORF">CAP_5120</name>
</gene>
<organism evidence="1 2">
    <name type="scientific">Chondromyces apiculatus DSM 436</name>
    <dbReference type="NCBI Taxonomy" id="1192034"/>
    <lineage>
        <taxon>Bacteria</taxon>
        <taxon>Pseudomonadati</taxon>
        <taxon>Myxococcota</taxon>
        <taxon>Polyangia</taxon>
        <taxon>Polyangiales</taxon>
        <taxon>Polyangiaceae</taxon>
        <taxon>Chondromyces</taxon>
    </lineage>
</organism>
<protein>
    <submittedName>
        <fullName evidence="1">Uncharacterized protein</fullName>
    </submittedName>
</protein>
<sequence length="41" mass="4638">MRSGVEPFLLGNPVLLSPVLLGRPHDFARHRIRPTCSRRDA</sequence>
<name>A0A017T5K1_9BACT</name>
<dbReference type="STRING" id="1192034.CAP_5120"/>